<evidence type="ECO:0000256" key="3">
    <source>
        <dbReference type="ARBA" id="ARBA00022630"/>
    </source>
</evidence>
<feature type="domain" description="FAD-binding PCMH-type" evidence="9">
    <location>
        <begin position="73"/>
        <end position="246"/>
    </location>
</feature>
<keyword evidence="3" id="KW-0285">Flavoprotein</keyword>
<protein>
    <recommendedName>
        <fullName evidence="9">FAD-binding PCMH-type domain-containing protein</fullName>
    </recommendedName>
</protein>
<keyword evidence="6" id="KW-1015">Disulfide bond</keyword>
<dbReference type="Gene3D" id="3.40.462.20">
    <property type="match status" value="1"/>
</dbReference>
<evidence type="ECO:0000256" key="5">
    <source>
        <dbReference type="ARBA" id="ARBA00022827"/>
    </source>
</evidence>
<feature type="signal peptide" evidence="8">
    <location>
        <begin position="1"/>
        <end position="23"/>
    </location>
</feature>
<feature type="chain" id="PRO_5043538689" description="FAD-binding PCMH-type domain-containing protein" evidence="8">
    <location>
        <begin position="24"/>
        <end position="534"/>
    </location>
</feature>
<dbReference type="AlphaFoldDB" id="A0AAV0QNE9"/>
<dbReference type="Gene3D" id="3.30.43.10">
    <property type="entry name" value="Uridine Diphospho-n-acetylenolpyruvylglucosamine Reductase, domain 2"/>
    <property type="match status" value="1"/>
</dbReference>
<dbReference type="InterPro" id="IPR016167">
    <property type="entry name" value="FAD-bd_PCMH_sub1"/>
</dbReference>
<dbReference type="InterPro" id="IPR016166">
    <property type="entry name" value="FAD-bd_PCMH"/>
</dbReference>
<gene>
    <name evidence="10" type="ORF">LITE_LOCUS43680</name>
</gene>
<evidence type="ECO:0000256" key="7">
    <source>
        <dbReference type="ARBA" id="ARBA00023180"/>
    </source>
</evidence>
<dbReference type="InterPro" id="IPR016169">
    <property type="entry name" value="FAD-bd_PCMH_sub2"/>
</dbReference>
<comment type="cofactor">
    <cofactor evidence="1">
        <name>FAD</name>
        <dbReference type="ChEBI" id="CHEBI:57692"/>
    </cofactor>
</comment>
<dbReference type="GO" id="GO:0071949">
    <property type="term" value="F:FAD binding"/>
    <property type="evidence" value="ECO:0007669"/>
    <property type="project" value="InterPro"/>
</dbReference>
<evidence type="ECO:0000313" key="10">
    <source>
        <dbReference type="EMBL" id="CAI0545683.1"/>
    </source>
</evidence>
<evidence type="ECO:0000259" key="9">
    <source>
        <dbReference type="PROSITE" id="PS51387"/>
    </source>
</evidence>
<dbReference type="InterPro" id="IPR006094">
    <property type="entry name" value="Oxid_FAD_bind_N"/>
</dbReference>
<evidence type="ECO:0000256" key="1">
    <source>
        <dbReference type="ARBA" id="ARBA00001974"/>
    </source>
</evidence>
<sequence length="534" mass="60166">MSNLLLIIRLLLLLSTSAPPSLGLAHQSTSISAFRHCLQNHNRSDAVLYLPTNSSFLPVLNAYIHNKRFIGPATAKPLAIVTPTHESHVQATVLCAKANNLQIRTRSGGHDYEGLSYRSPSPFILLDLNNLRRIELDVETETAWVEAGATLGELYYAIANKTNTLAFPAGVCPSIGVGGHFAGGGYGNLLRKYGLSVDNVIDARVVNARGEILNRSTMGDLFWAIRGGGGASFGVILSWKVKLVRVPEVVTAFQVDRWLDQGASDIFYRPRHCYRWQQVSTNLSKDIFIRAMPQVVTTPENKTKVMISFVGEYLGRTKDLVRYLSRSFPELGFREVDGKEMSWVETVLFWAMIPVNKPLEVLLNRKSEPSYFKSKSDYVTEIIPREALPGIWDALLKVGPCFTQWNPYGGRMAEIDTDEAAYAHRAGYLFKVQYYVWWVEDGEEAEARHVGALDALHEAVTPYVTKEPREAYLNYRDLENGVNSVEKPEWSKAKVYGEKYFKGHFERLAKIKAEFDPENFFRDQQSIPPFPHSH</sequence>
<dbReference type="Proteomes" id="UP001154282">
    <property type="component" value="Unassembled WGS sequence"/>
</dbReference>
<evidence type="ECO:0000256" key="4">
    <source>
        <dbReference type="ARBA" id="ARBA00022729"/>
    </source>
</evidence>
<dbReference type="PROSITE" id="PS51387">
    <property type="entry name" value="FAD_PCMH"/>
    <property type="match status" value="1"/>
</dbReference>
<evidence type="ECO:0000256" key="8">
    <source>
        <dbReference type="SAM" id="SignalP"/>
    </source>
</evidence>
<keyword evidence="5" id="KW-0274">FAD</keyword>
<dbReference type="FunFam" id="3.30.43.10:FF:000004">
    <property type="entry name" value="Berberine bridge enzyme-like 15"/>
    <property type="match status" value="1"/>
</dbReference>
<evidence type="ECO:0000256" key="6">
    <source>
        <dbReference type="ARBA" id="ARBA00023157"/>
    </source>
</evidence>
<dbReference type="Pfam" id="PF08031">
    <property type="entry name" value="BBE"/>
    <property type="match status" value="1"/>
</dbReference>
<keyword evidence="7" id="KW-0325">Glycoprotein</keyword>
<reference evidence="10" key="1">
    <citation type="submission" date="2022-08" db="EMBL/GenBank/DDBJ databases">
        <authorList>
            <person name="Gutierrez-Valencia J."/>
        </authorList>
    </citation>
    <scope>NUCLEOTIDE SEQUENCE</scope>
</reference>
<comment type="similarity">
    <text evidence="2">Belongs to the oxygen-dependent FAD-linked oxidoreductase family.</text>
</comment>
<keyword evidence="4 8" id="KW-0732">Signal</keyword>
<evidence type="ECO:0000313" key="11">
    <source>
        <dbReference type="Proteomes" id="UP001154282"/>
    </source>
</evidence>
<dbReference type="Gene3D" id="3.30.465.10">
    <property type="match status" value="1"/>
</dbReference>
<dbReference type="Pfam" id="PF01565">
    <property type="entry name" value="FAD_binding_4"/>
    <property type="match status" value="1"/>
</dbReference>
<dbReference type="SUPFAM" id="SSF56176">
    <property type="entry name" value="FAD-binding/transporter-associated domain-like"/>
    <property type="match status" value="1"/>
</dbReference>
<keyword evidence="11" id="KW-1185">Reference proteome</keyword>
<dbReference type="GO" id="GO:0016491">
    <property type="term" value="F:oxidoreductase activity"/>
    <property type="evidence" value="ECO:0007669"/>
    <property type="project" value="InterPro"/>
</dbReference>
<dbReference type="GO" id="GO:1901696">
    <property type="term" value="P:cannabinoid biosynthetic process"/>
    <property type="evidence" value="ECO:0007669"/>
    <property type="project" value="UniProtKB-ARBA"/>
</dbReference>
<proteinExistence type="inferred from homology"/>
<dbReference type="PANTHER" id="PTHR32448">
    <property type="entry name" value="OS08G0158400 PROTEIN"/>
    <property type="match status" value="1"/>
</dbReference>
<dbReference type="InterPro" id="IPR036318">
    <property type="entry name" value="FAD-bd_PCMH-like_sf"/>
</dbReference>
<dbReference type="EMBL" id="CAMGYJ010000009">
    <property type="protein sequence ID" value="CAI0545683.1"/>
    <property type="molecule type" value="Genomic_DNA"/>
</dbReference>
<name>A0AAV0QNE9_9ROSI</name>
<evidence type="ECO:0000256" key="2">
    <source>
        <dbReference type="ARBA" id="ARBA00005466"/>
    </source>
</evidence>
<comment type="caution">
    <text evidence="10">The sequence shown here is derived from an EMBL/GenBank/DDBJ whole genome shotgun (WGS) entry which is preliminary data.</text>
</comment>
<organism evidence="10 11">
    <name type="scientific">Linum tenue</name>
    <dbReference type="NCBI Taxonomy" id="586396"/>
    <lineage>
        <taxon>Eukaryota</taxon>
        <taxon>Viridiplantae</taxon>
        <taxon>Streptophyta</taxon>
        <taxon>Embryophyta</taxon>
        <taxon>Tracheophyta</taxon>
        <taxon>Spermatophyta</taxon>
        <taxon>Magnoliopsida</taxon>
        <taxon>eudicotyledons</taxon>
        <taxon>Gunneridae</taxon>
        <taxon>Pentapetalae</taxon>
        <taxon>rosids</taxon>
        <taxon>fabids</taxon>
        <taxon>Malpighiales</taxon>
        <taxon>Linaceae</taxon>
        <taxon>Linum</taxon>
    </lineage>
</organism>
<dbReference type="InterPro" id="IPR012951">
    <property type="entry name" value="BBE"/>
</dbReference>
<accession>A0AAV0QNE9</accession>